<sequence length="293" mass="32433">MAFNGDLLVCAPLECGTREEMLASMELAKKQGADIVELCMGLMPSSDIFEVESLLRLRSLPSIVSFRPNCSKHPSQKHSDRTRIQILTWAAKLGVEFVEIAHEVCTEEYINELKRTSTKTSFIVSNYVNRGSFTREELGNLIIEMQSTEADVIKLVIDVHSITDVAPIFQMLTHCQVPLIVRATGERGLISQLLGPKYGASVVMGSLGGKTVPGLPPLASIKQVYKLENVNADTKIYGVVSNPVGHSKGPQLHNPAFRHTGYNGIYVPLLVDDIEEFFRVYSSDDFAGFRYII</sequence>
<dbReference type="STRING" id="429701.A0A2G9I8I0"/>
<dbReference type="GO" id="GO:0019632">
    <property type="term" value="P:shikimate metabolic process"/>
    <property type="evidence" value="ECO:0007669"/>
    <property type="project" value="TreeGrafter"/>
</dbReference>
<dbReference type="EC" id="4.2.1.10" evidence="2"/>
<dbReference type="CDD" id="cd00502">
    <property type="entry name" value="DHQase_I"/>
    <property type="match status" value="1"/>
</dbReference>
<dbReference type="SUPFAM" id="SSF51569">
    <property type="entry name" value="Aldolase"/>
    <property type="match status" value="1"/>
</dbReference>
<dbReference type="GO" id="GO:0003855">
    <property type="term" value="F:3-dehydroquinate dehydratase activity"/>
    <property type="evidence" value="ECO:0007669"/>
    <property type="project" value="UniProtKB-EC"/>
</dbReference>
<accession>A0A2G9I8I0</accession>
<protein>
    <submittedName>
        <fullName evidence="2">3-dehydroquinate dehydratase</fullName>
        <ecNumber evidence="2">4.2.1.10</ecNumber>
    </submittedName>
</protein>
<dbReference type="InterPro" id="IPR013785">
    <property type="entry name" value="Aldolase_TIM"/>
</dbReference>
<proteinExistence type="predicted"/>
<feature type="domain" description="Shikimate dehydrogenase substrate binding N-terminal" evidence="1">
    <location>
        <begin position="239"/>
        <end position="289"/>
    </location>
</feature>
<evidence type="ECO:0000259" key="1">
    <source>
        <dbReference type="Pfam" id="PF08501"/>
    </source>
</evidence>
<dbReference type="SUPFAM" id="SSF53223">
    <property type="entry name" value="Aminoacid dehydrogenase-like, N-terminal domain"/>
    <property type="match status" value="1"/>
</dbReference>
<organism evidence="2 3">
    <name type="scientific">Handroanthus impetiginosus</name>
    <dbReference type="NCBI Taxonomy" id="429701"/>
    <lineage>
        <taxon>Eukaryota</taxon>
        <taxon>Viridiplantae</taxon>
        <taxon>Streptophyta</taxon>
        <taxon>Embryophyta</taxon>
        <taxon>Tracheophyta</taxon>
        <taxon>Spermatophyta</taxon>
        <taxon>Magnoliopsida</taxon>
        <taxon>eudicotyledons</taxon>
        <taxon>Gunneridae</taxon>
        <taxon>Pentapetalae</taxon>
        <taxon>asterids</taxon>
        <taxon>lamiids</taxon>
        <taxon>Lamiales</taxon>
        <taxon>Bignoniaceae</taxon>
        <taxon>Crescentiina</taxon>
        <taxon>Tabebuia alliance</taxon>
        <taxon>Handroanthus</taxon>
    </lineage>
</organism>
<reference evidence="3" key="1">
    <citation type="journal article" date="2018" name="Gigascience">
        <title>Genome assembly of the Pink Ipe (Handroanthus impetiginosus, Bignoniaceae), a highly valued, ecologically keystone Neotropical timber forest tree.</title>
        <authorList>
            <person name="Silva-Junior O.B."/>
            <person name="Grattapaglia D."/>
            <person name="Novaes E."/>
            <person name="Collevatti R.G."/>
        </authorList>
    </citation>
    <scope>NUCLEOTIDE SEQUENCE [LARGE SCALE GENOMIC DNA]</scope>
    <source>
        <strain evidence="3">cv. UFG-1</strain>
    </source>
</reference>
<name>A0A2G9I8I0_9LAMI</name>
<dbReference type="PANTHER" id="PTHR21089">
    <property type="entry name" value="SHIKIMATE DEHYDROGENASE"/>
    <property type="match status" value="1"/>
</dbReference>
<evidence type="ECO:0000313" key="2">
    <source>
        <dbReference type="EMBL" id="PIN26067.1"/>
    </source>
</evidence>
<dbReference type="GO" id="GO:0004764">
    <property type="term" value="F:shikimate 3-dehydrogenase (NADP+) activity"/>
    <property type="evidence" value="ECO:0007669"/>
    <property type="project" value="InterPro"/>
</dbReference>
<dbReference type="Pfam" id="PF08501">
    <property type="entry name" value="Shikimate_dh_N"/>
    <property type="match status" value="1"/>
</dbReference>
<dbReference type="Gene3D" id="3.20.20.70">
    <property type="entry name" value="Aldolase class I"/>
    <property type="match status" value="1"/>
</dbReference>
<dbReference type="InterPro" id="IPR022893">
    <property type="entry name" value="Shikimate_DH_fam"/>
</dbReference>
<keyword evidence="3" id="KW-1185">Reference proteome</keyword>
<dbReference type="Gene3D" id="3.40.50.10860">
    <property type="entry name" value="Leucine Dehydrogenase, chain A, domain 1"/>
    <property type="match status" value="1"/>
</dbReference>
<dbReference type="InterPro" id="IPR013708">
    <property type="entry name" value="Shikimate_DH-bd_N"/>
</dbReference>
<dbReference type="Proteomes" id="UP000231279">
    <property type="component" value="Unassembled WGS sequence"/>
</dbReference>
<gene>
    <name evidence="2" type="ORF">CDL12_01203</name>
</gene>
<dbReference type="AlphaFoldDB" id="A0A2G9I8I0"/>
<comment type="caution">
    <text evidence="2">The sequence shown here is derived from an EMBL/GenBank/DDBJ whole genome shotgun (WGS) entry which is preliminary data.</text>
</comment>
<dbReference type="InterPro" id="IPR001381">
    <property type="entry name" value="DHquinase_I"/>
</dbReference>
<dbReference type="PANTHER" id="PTHR21089:SF7">
    <property type="entry name" value="BIFUNCTIONAL 3-DEHYDROQUINATE DEHYDRATASE_SHIKIMATE DEHYDROGENASE, CHLOROPLASTIC-LIKE ISOFORM X1"/>
    <property type="match status" value="1"/>
</dbReference>
<dbReference type="GO" id="GO:0009423">
    <property type="term" value="P:chorismate biosynthetic process"/>
    <property type="evidence" value="ECO:0007669"/>
    <property type="project" value="TreeGrafter"/>
</dbReference>
<dbReference type="OrthoDB" id="204377at2759"/>
<dbReference type="Pfam" id="PF01487">
    <property type="entry name" value="DHquinase_I"/>
    <property type="match status" value="1"/>
</dbReference>
<dbReference type="EMBL" id="NKXS01000153">
    <property type="protein sequence ID" value="PIN26067.1"/>
    <property type="molecule type" value="Genomic_DNA"/>
</dbReference>
<keyword evidence="2" id="KW-0456">Lyase</keyword>
<evidence type="ECO:0000313" key="3">
    <source>
        <dbReference type="Proteomes" id="UP000231279"/>
    </source>
</evidence>
<dbReference type="InterPro" id="IPR046346">
    <property type="entry name" value="Aminoacid_DH-like_N_sf"/>
</dbReference>